<proteinExistence type="predicted"/>
<dbReference type="STRING" id="1038014.SAMN04487910_0493"/>
<evidence type="ECO:0000313" key="3">
    <source>
        <dbReference type="Proteomes" id="UP000198521"/>
    </source>
</evidence>
<accession>A0A1H7GWG4</accession>
<reference evidence="3" key="1">
    <citation type="submission" date="2016-10" db="EMBL/GenBank/DDBJ databases">
        <authorList>
            <person name="Varghese N."/>
            <person name="Submissions S."/>
        </authorList>
    </citation>
    <scope>NUCLEOTIDE SEQUENCE [LARGE SCALE GENOMIC DNA]</scope>
    <source>
        <strain evidence="3">DSM 25232 / NCIMB 14723 / 92V</strain>
    </source>
</reference>
<name>A0A1H7GWG4_AQUAM</name>
<evidence type="ECO:0000313" key="2">
    <source>
        <dbReference type="EMBL" id="SEK42384.1"/>
    </source>
</evidence>
<feature type="region of interest" description="Disordered" evidence="1">
    <location>
        <begin position="183"/>
        <end position="207"/>
    </location>
</feature>
<protein>
    <recommendedName>
        <fullName evidence="4">Lipoprotein</fullName>
    </recommendedName>
</protein>
<feature type="compositionally biased region" description="Pro residues" evidence="1">
    <location>
        <begin position="198"/>
        <end position="207"/>
    </location>
</feature>
<gene>
    <name evidence="2" type="ORF">SAMN04487910_0493</name>
</gene>
<dbReference type="Proteomes" id="UP000198521">
    <property type="component" value="Unassembled WGS sequence"/>
</dbReference>
<dbReference type="RefSeq" id="WP_091405058.1">
    <property type="nucleotide sequence ID" value="NZ_FOAB01000001.1"/>
</dbReference>
<keyword evidence="3" id="KW-1185">Reference proteome</keyword>
<dbReference type="PROSITE" id="PS51257">
    <property type="entry name" value="PROKAR_LIPOPROTEIN"/>
    <property type="match status" value="1"/>
</dbReference>
<evidence type="ECO:0008006" key="4">
    <source>
        <dbReference type="Google" id="ProtNLM"/>
    </source>
</evidence>
<evidence type="ECO:0000256" key="1">
    <source>
        <dbReference type="SAM" id="MobiDB-lite"/>
    </source>
</evidence>
<sequence>MKNYLRIITVLFLLIGIQSCEKEDNSLMEEQELLENEINNKSNPEYLFICSVDGIPNGYFVEEYIYNDNCPFTNLFPGGYNGAIVKRNGTPRLIGAGAGCDDNYCIWIKGSNFDNNSYVDIRTTTGSTIIGTYRGSNRTLTTNAQGQQVITLRLSSAYERSQFASNGLRIWVVNPDPRKWADGRTVRRPYTSGDGNPIDPPCNPNCP</sequence>
<organism evidence="2 3">
    <name type="scientific">Aquimarina amphilecti</name>
    <dbReference type="NCBI Taxonomy" id="1038014"/>
    <lineage>
        <taxon>Bacteria</taxon>
        <taxon>Pseudomonadati</taxon>
        <taxon>Bacteroidota</taxon>
        <taxon>Flavobacteriia</taxon>
        <taxon>Flavobacteriales</taxon>
        <taxon>Flavobacteriaceae</taxon>
        <taxon>Aquimarina</taxon>
    </lineage>
</organism>
<dbReference type="EMBL" id="FOAB01000001">
    <property type="protein sequence ID" value="SEK42384.1"/>
    <property type="molecule type" value="Genomic_DNA"/>
</dbReference>
<dbReference type="OrthoDB" id="1162578at2"/>
<dbReference type="AlphaFoldDB" id="A0A1H7GWG4"/>